<feature type="transmembrane region" description="Helical" evidence="1">
    <location>
        <begin position="96"/>
        <end position="115"/>
    </location>
</feature>
<evidence type="ECO:0000313" key="3">
    <source>
        <dbReference type="Proteomes" id="UP001175097"/>
    </source>
</evidence>
<keyword evidence="1" id="KW-0472">Membrane</keyword>
<feature type="transmembrane region" description="Helical" evidence="1">
    <location>
        <begin position="127"/>
        <end position="146"/>
    </location>
</feature>
<feature type="transmembrane region" description="Helical" evidence="1">
    <location>
        <begin position="210"/>
        <end position="236"/>
    </location>
</feature>
<feature type="transmembrane region" description="Helical" evidence="1">
    <location>
        <begin position="269"/>
        <end position="293"/>
    </location>
</feature>
<protein>
    <recommendedName>
        <fullName evidence="4">Sporulation integral membrane protein YlbJ</fullName>
    </recommendedName>
</protein>
<evidence type="ECO:0000256" key="1">
    <source>
        <dbReference type="SAM" id="Phobius"/>
    </source>
</evidence>
<reference evidence="2" key="1">
    <citation type="submission" date="2023-03" db="EMBL/GenBank/DDBJ databases">
        <title>MT1 and MT2 Draft Genomes of Novel Species.</title>
        <authorList>
            <person name="Venkateswaran K."/>
        </authorList>
    </citation>
    <scope>NUCLEOTIDE SEQUENCE</scope>
    <source>
        <strain evidence="2">F6_3S_P_2</strain>
    </source>
</reference>
<dbReference type="RefSeq" id="WP_301243101.1">
    <property type="nucleotide sequence ID" value="NZ_JAROCC010000005.1"/>
</dbReference>
<dbReference type="SUPFAM" id="SSF103473">
    <property type="entry name" value="MFS general substrate transporter"/>
    <property type="match status" value="1"/>
</dbReference>
<keyword evidence="3" id="KW-1185">Reference proteome</keyword>
<dbReference type="Proteomes" id="UP001175097">
    <property type="component" value="Unassembled WGS sequence"/>
</dbReference>
<organism evidence="2 3">
    <name type="scientific">Sporosarcina highlanderae</name>
    <dbReference type="NCBI Taxonomy" id="3035916"/>
    <lineage>
        <taxon>Bacteria</taxon>
        <taxon>Bacillati</taxon>
        <taxon>Bacillota</taxon>
        <taxon>Bacilli</taxon>
        <taxon>Bacillales</taxon>
        <taxon>Caryophanaceae</taxon>
        <taxon>Sporosarcina</taxon>
    </lineage>
</organism>
<proteinExistence type="predicted"/>
<comment type="caution">
    <text evidence="2">The sequence shown here is derived from an EMBL/GenBank/DDBJ whole genome shotgun (WGS) entry which is preliminary data.</text>
</comment>
<keyword evidence="1" id="KW-0812">Transmembrane</keyword>
<feature type="transmembrane region" description="Helical" evidence="1">
    <location>
        <begin position="158"/>
        <end position="177"/>
    </location>
</feature>
<gene>
    <name evidence="2" type="ORF">P5G49_08720</name>
</gene>
<name>A0ABT8JR03_9BACL</name>
<sequence length="322" mass="35614">MAFNSERERKSILEKTPLTYNASAENMINLIIIWGLIVLFILQPGIAHDGAEAGARLFVNALLPYLLPYIILTQWLLKTPMKSNSKRNWKRYLKAYILGSFGGFPVGAVTVTEMVKNGELSRRESGYLLAACHAPGPMFIIGFVGTELFGNSTAGWKLLAAIHIANIIFFIFTLLLLKRTQTKIEIPIQENKKKISSSPLLDALKDSTNVIILVATTVIFFSSLGNVLTSTILSAFTVDLGITKTILLAIFEMTSGVQSATDHFYTSQLFPFIIAAIISMNGLSIHMQVFVIAKTVNTPLLPYLVNRVWSIIAVPVILYFLL</sequence>
<feature type="transmembrane region" description="Helical" evidence="1">
    <location>
        <begin position="57"/>
        <end position="76"/>
    </location>
</feature>
<accession>A0ABT8JR03</accession>
<keyword evidence="1" id="KW-1133">Transmembrane helix</keyword>
<evidence type="ECO:0008006" key="4">
    <source>
        <dbReference type="Google" id="ProtNLM"/>
    </source>
</evidence>
<dbReference type="InterPro" id="IPR036259">
    <property type="entry name" value="MFS_trans_sf"/>
</dbReference>
<evidence type="ECO:0000313" key="2">
    <source>
        <dbReference type="EMBL" id="MDN4607570.1"/>
    </source>
</evidence>
<feature type="transmembrane region" description="Helical" evidence="1">
    <location>
        <begin position="300"/>
        <end position="321"/>
    </location>
</feature>
<dbReference type="EMBL" id="JAROCC010000005">
    <property type="protein sequence ID" value="MDN4607570.1"/>
    <property type="molecule type" value="Genomic_DNA"/>
</dbReference>
<feature type="transmembrane region" description="Helical" evidence="1">
    <location>
        <begin position="27"/>
        <end position="45"/>
    </location>
</feature>